<keyword evidence="8" id="KW-0732">Signal</keyword>
<dbReference type="Proteomes" id="UP000182312">
    <property type="component" value="Unassembled WGS sequence"/>
</dbReference>
<dbReference type="EMBL" id="FOJO01000003">
    <property type="protein sequence ID" value="SFA43689.1"/>
    <property type="molecule type" value="Genomic_DNA"/>
</dbReference>
<keyword evidence="3" id="KW-0808">Transferase</keyword>
<evidence type="ECO:0000256" key="2">
    <source>
        <dbReference type="ARBA" id="ARBA00005992"/>
    </source>
</evidence>
<dbReference type="InterPro" id="IPR036366">
    <property type="entry name" value="PGBDSf"/>
</dbReference>
<dbReference type="Pfam" id="PF20142">
    <property type="entry name" value="Scaffold"/>
    <property type="match status" value="1"/>
</dbReference>
<feature type="signal peptide" evidence="8">
    <location>
        <begin position="1"/>
        <end position="28"/>
    </location>
</feature>
<dbReference type="GO" id="GO:0071555">
    <property type="term" value="P:cell wall organization"/>
    <property type="evidence" value="ECO:0007669"/>
    <property type="project" value="UniProtKB-UniRule"/>
</dbReference>
<keyword evidence="4 7" id="KW-0133">Cell shape</keyword>
<evidence type="ECO:0000256" key="8">
    <source>
        <dbReference type="SAM" id="SignalP"/>
    </source>
</evidence>
<evidence type="ECO:0000313" key="11">
    <source>
        <dbReference type="Proteomes" id="UP000182312"/>
    </source>
</evidence>
<dbReference type="Gene3D" id="1.10.101.10">
    <property type="entry name" value="PGBD-like superfamily/PGBD"/>
    <property type="match status" value="1"/>
</dbReference>
<dbReference type="AlphaFoldDB" id="A0A1I0SW09"/>
<evidence type="ECO:0000256" key="6">
    <source>
        <dbReference type="ARBA" id="ARBA00023316"/>
    </source>
</evidence>
<dbReference type="GO" id="GO:0016740">
    <property type="term" value="F:transferase activity"/>
    <property type="evidence" value="ECO:0007669"/>
    <property type="project" value="UniProtKB-KW"/>
</dbReference>
<dbReference type="PROSITE" id="PS52029">
    <property type="entry name" value="LD_TPASE"/>
    <property type="match status" value="1"/>
</dbReference>
<dbReference type="PANTHER" id="PTHR41533:SF2">
    <property type="entry name" value="BLR7131 PROTEIN"/>
    <property type="match status" value="1"/>
</dbReference>
<comment type="similarity">
    <text evidence="2">Belongs to the YkuD family.</text>
</comment>
<name>A0A1I0SW09_9RHOB</name>
<dbReference type="SUPFAM" id="SSF141523">
    <property type="entry name" value="L,D-transpeptidase catalytic domain-like"/>
    <property type="match status" value="1"/>
</dbReference>
<dbReference type="InterPro" id="IPR036365">
    <property type="entry name" value="PGBD-like_sf"/>
</dbReference>
<comment type="pathway">
    <text evidence="1 7">Cell wall biogenesis; peptidoglycan biosynthesis.</text>
</comment>
<protein>
    <submittedName>
        <fullName evidence="10">Murein L,D-transpeptidase YcbB/YkuD</fullName>
    </submittedName>
</protein>
<dbReference type="PANTHER" id="PTHR41533">
    <property type="entry name" value="L,D-TRANSPEPTIDASE HI_1667-RELATED"/>
    <property type="match status" value="1"/>
</dbReference>
<organism evidence="10 11">
    <name type="scientific">Paracoccus halophilus</name>
    <dbReference type="NCBI Taxonomy" id="376733"/>
    <lineage>
        <taxon>Bacteria</taxon>
        <taxon>Pseudomonadati</taxon>
        <taxon>Pseudomonadota</taxon>
        <taxon>Alphaproteobacteria</taxon>
        <taxon>Rhodobacterales</taxon>
        <taxon>Paracoccaceae</taxon>
        <taxon>Paracoccus</taxon>
    </lineage>
</organism>
<evidence type="ECO:0000256" key="4">
    <source>
        <dbReference type="ARBA" id="ARBA00022960"/>
    </source>
</evidence>
<evidence type="ECO:0000313" key="10">
    <source>
        <dbReference type="EMBL" id="SFA43689.1"/>
    </source>
</evidence>
<accession>A0A1I0SW09</accession>
<dbReference type="InterPro" id="IPR038063">
    <property type="entry name" value="Transpep_catalytic_dom"/>
</dbReference>
<feature type="domain" description="L,D-TPase catalytic" evidence="9">
    <location>
        <begin position="308"/>
        <end position="484"/>
    </location>
</feature>
<dbReference type="InterPro" id="IPR002477">
    <property type="entry name" value="Peptidoglycan-bd-like"/>
</dbReference>
<dbReference type="SUPFAM" id="SSF47090">
    <property type="entry name" value="PGBD-like"/>
    <property type="match status" value="1"/>
</dbReference>
<dbReference type="GO" id="GO:0008360">
    <property type="term" value="P:regulation of cell shape"/>
    <property type="evidence" value="ECO:0007669"/>
    <property type="project" value="UniProtKB-UniRule"/>
</dbReference>
<sequence>MKSGVRRERTIRAWVVALLMLGWPQAGAAQAFDNLSIAALPAPRLAFSEREMALARAVAGAPDLADFYGSNGLQPIFLGGEGAARRAALIGAVRQAASHGLPAARYRQAELRRSDRAGSDDLARELLFARIFARWSHDITGGILNPRKMDGGIKREVLRPATGDVMRQFAQSADPAAVLAGLPMTDPRYEALRRALAGQVTPIAPMDAPMVPPGLWREGDSGEAIAALRQRLALLGHSAPPMASERSFDAPLTRAVMDFQRSAGLTADGVAGPRTVARLNGDAGPEADGILVALERMRWMRGHDLNARHVWVNLPEYQARIFEGGAEIFSTRTVIGKADPDLETPEFSENMAYMVVNPSWNVPRSITVKEYLPRLRANRNAVGHLDVVDRAGRVVPRNRIDFRKYTAANFPYRMRQKPSDDNALGLVKFMFPNPWNIYLHDTPTKGLFNQTVRAYSHGCIRIGRPFDLAYELLRPQADNPQALFSRALKSGRETYLNLRPQVPVHLVYFTAFPDETGAIRRFRDIYGRDAKIAAALRKAALDSAATDE</sequence>
<reference evidence="10 11" key="1">
    <citation type="submission" date="2016-10" db="EMBL/GenBank/DDBJ databases">
        <authorList>
            <person name="de Groot N.N."/>
        </authorList>
    </citation>
    <scope>NUCLEOTIDE SEQUENCE [LARGE SCALE GENOMIC DNA]</scope>
    <source>
        <strain evidence="10 11">CGMCC 1.6117</strain>
    </source>
</reference>
<keyword evidence="6 7" id="KW-0961">Cell wall biogenesis/degradation</keyword>
<dbReference type="Pfam" id="PF03734">
    <property type="entry name" value="YkuD"/>
    <property type="match status" value="1"/>
</dbReference>
<evidence type="ECO:0000256" key="7">
    <source>
        <dbReference type="PROSITE-ProRule" id="PRU01373"/>
    </source>
</evidence>
<dbReference type="Gene3D" id="2.40.440.10">
    <property type="entry name" value="L,D-transpeptidase catalytic domain-like"/>
    <property type="match status" value="1"/>
</dbReference>
<keyword evidence="5 7" id="KW-0573">Peptidoglycan synthesis</keyword>
<dbReference type="InterPro" id="IPR005490">
    <property type="entry name" value="LD_TPept_cat_dom"/>
</dbReference>
<dbReference type="InterPro" id="IPR045380">
    <property type="entry name" value="LD_TPept_scaffold_dom"/>
</dbReference>
<evidence type="ECO:0000256" key="3">
    <source>
        <dbReference type="ARBA" id="ARBA00022679"/>
    </source>
</evidence>
<proteinExistence type="inferred from homology"/>
<dbReference type="GO" id="GO:0009252">
    <property type="term" value="P:peptidoglycan biosynthetic process"/>
    <property type="evidence" value="ECO:0007669"/>
    <property type="project" value="UniProtKB-UniPathway"/>
</dbReference>
<evidence type="ECO:0000256" key="1">
    <source>
        <dbReference type="ARBA" id="ARBA00004752"/>
    </source>
</evidence>
<evidence type="ECO:0000259" key="9">
    <source>
        <dbReference type="PROSITE" id="PS52029"/>
    </source>
</evidence>
<feature type="active site" description="Proton donor/acceptor" evidence="7">
    <location>
        <position position="440"/>
    </location>
</feature>
<dbReference type="InterPro" id="IPR052905">
    <property type="entry name" value="LD-transpeptidase_YkuD-like"/>
</dbReference>
<dbReference type="GO" id="GO:0004180">
    <property type="term" value="F:carboxypeptidase activity"/>
    <property type="evidence" value="ECO:0007669"/>
    <property type="project" value="UniProtKB-ARBA"/>
</dbReference>
<feature type="active site" description="Nucleophile" evidence="7">
    <location>
        <position position="459"/>
    </location>
</feature>
<dbReference type="UniPathway" id="UPA00219"/>
<gene>
    <name evidence="10" type="ORF">SAMN04487972_10378</name>
</gene>
<dbReference type="Pfam" id="PF01471">
    <property type="entry name" value="PG_binding_1"/>
    <property type="match status" value="1"/>
</dbReference>
<dbReference type="CDD" id="cd16913">
    <property type="entry name" value="YkuD_like"/>
    <property type="match status" value="1"/>
</dbReference>
<evidence type="ECO:0000256" key="5">
    <source>
        <dbReference type="ARBA" id="ARBA00022984"/>
    </source>
</evidence>
<feature type="chain" id="PRO_5010384640" evidence="8">
    <location>
        <begin position="29"/>
        <end position="548"/>
    </location>
</feature>